<gene>
    <name evidence="2" type="ORF">CS006_00265</name>
</gene>
<evidence type="ECO:0000313" key="2">
    <source>
        <dbReference type="EMBL" id="PJM73669.1"/>
    </source>
</evidence>
<name>A0A2M9HA35_9BIFI</name>
<feature type="transmembrane region" description="Helical" evidence="1">
    <location>
        <begin position="53"/>
        <end position="75"/>
    </location>
</feature>
<evidence type="ECO:0000256" key="1">
    <source>
        <dbReference type="SAM" id="Phobius"/>
    </source>
</evidence>
<comment type="caution">
    <text evidence="2">The sequence shown here is derived from an EMBL/GenBank/DDBJ whole genome shotgun (WGS) entry which is preliminary data.</text>
</comment>
<feature type="transmembrane region" description="Helical" evidence="1">
    <location>
        <begin position="207"/>
        <end position="227"/>
    </location>
</feature>
<protein>
    <submittedName>
        <fullName evidence="2">Uncharacterized protein</fullName>
    </submittedName>
</protein>
<reference evidence="2 3" key="1">
    <citation type="submission" date="2017-10" db="EMBL/GenBank/DDBJ databases">
        <title>Draft genome sequences of strains TRE 1, TRE 9, TRE H and TRI 7, isolated from tamarins, belonging to four potential novel Bifidobacterium species.</title>
        <authorList>
            <person name="Mattarelli P."/>
            <person name="Modesto M."/>
            <person name="Puglisi E."/>
            <person name="Morelli L."/>
            <person name="Spezio C."/>
            <person name="Bonetti A."/>
            <person name="Sandri C."/>
        </authorList>
    </citation>
    <scope>NUCLEOTIDE SEQUENCE [LARGE SCALE GENOMIC DNA]</scope>
    <source>
        <strain evidence="3">TRE1</strain>
    </source>
</reference>
<dbReference type="OrthoDB" id="3231410at2"/>
<keyword evidence="3" id="KW-1185">Reference proteome</keyword>
<feature type="transmembrane region" description="Helical" evidence="1">
    <location>
        <begin position="139"/>
        <end position="158"/>
    </location>
</feature>
<feature type="transmembrane region" description="Helical" evidence="1">
    <location>
        <begin position="20"/>
        <end position="41"/>
    </location>
</feature>
<sequence>MNAVVKSMRVDWARITSGGWGMIAGYMLMSPAMMALFGILFGGDDSAGAIAWLYQYISGMNLLMFVSFVTFPAVYQDTGNNADMNGLMPVSRRNQVIGRYVYLLLFGIMLVVENTVMYPLGFAAAGALGTMGAMPWRTIAIQGLVYALCSALVLVCSYRFKGQTLMYVVVFGGSALLILGFVVTMRFEDQVRAVAEWLGGHVFSSMGLTVALGVVVAVIALAVSYLASVRIYERREM</sequence>
<proteinExistence type="predicted"/>
<dbReference type="EMBL" id="PEBI01000001">
    <property type="protein sequence ID" value="PJM73669.1"/>
    <property type="molecule type" value="Genomic_DNA"/>
</dbReference>
<evidence type="ECO:0000313" key="3">
    <source>
        <dbReference type="Proteomes" id="UP000229095"/>
    </source>
</evidence>
<accession>A0A2M9HA35</accession>
<organism evidence="2 3">
    <name type="scientific">Bifidobacterium primatium</name>
    <dbReference type="NCBI Taxonomy" id="2045438"/>
    <lineage>
        <taxon>Bacteria</taxon>
        <taxon>Bacillati</taxon>
        <taxon>Actinomycetota</taxon>
        <taxon>Actinomycetes</taxon>
        <taxon>Bifidobacteriales</taxon>
        <taxon>Bifidobacteriaceae</taxon>
        <taxon>Bifidobacterium</taxon>
    </lineage>
</organism>
<dbReference type="RefSeq" id="WP_100509817.1">
    <property type="nucleotide sequence ID" value="NZ_PEBI01000001.1"/>
</dbReference>
<dbReference type="InterPro" id="IPR025699">
    <property type="entry name" value="ABC2_memb-like"/>
</dbReference>
<keyword evidence="1" id="KW-0812">Transmembrane</keyword>
<dbReference type="Proteomes" id="UP000229095">
    <property type="component" value="Unassembled WGS sequence"/>
</dbReference>
<dbReference type="Pfam" id="PF13346">
    <property type="entry name" value="ABC2_membrane_5"/>
    <property type="match status" value="1"/>
</dbReference>
<feature type="transmembrane region" description="Helical" evidence="1">
    <location>
        <begin position="96"/>
        <end position="119"/>
    </location>
</feature>
<feature type="transmembrane region" description="Helical" evidence="1">
    <location>
        <begin position="165"/>
        <end position="187"/>
    </location>
</feature>
<keyword evidence="1" id="KW-0472">Membrane</keyword>
<dbReference type="AlphaFoldDB" id="A0A2M9HA35"/>
<keyword evidence="1" id="KW-1133">Transmembrane helix</keyword>